<name>A0A7J6WPI5_THATH</name>
<dbReference type="EMBL" id="JABWDY010013824">
    <property type="protein sequence ID" value="KAF5198042.1"/>
    <property type="molecule type" value="Genomic_DNA"/>
</dbReference>
<accession>A0A7J6WPI5</accession>
<evidence type="ECO:0000313" key="1">
    <source>
        <dbReference type="EMBL" id="KAF5198042.1"/>
    </source>
</evidence>
<keyword evidence="2" id="KW-1185">Reference proteome</keyword>
<protein>
    <submittedName>
        <fullName evidence="1">Uncharacterized protein</fullName>
    </submittedName>
</protein>
<dbReference type="Proteomes" id="UP000554482">
    <property type="component" value="Unassembled WGS sequence"/>
</dbReference>
<gene>
    <name evidence="1" type="ORF">FRX31_012370</name>
</gene>
<evidence type="ECO:0000313" key="2">
    <source>
        <dbReference type="Proteomes" id="UP000554482"/>
    </source>
</evidence>
<comment type="caution">
    <text evidence="1">The sequence shown here is derived from an EMBL/GenBank/DDBJ whole genome shotgun (WGS) entry which is preliminary data.</text>
</comment>
<dbReference type="AlphaFoldDB" id="A0A7J6WPI5"/>
<reference evidence="1 2" key="1">
    <citation type="submission" date="2020-06" db="EMBL/GenBank/DDBJ databases">
        <title>Transcriptomic and genomic resources for Thalictrum thalictroides and T. hernandezii: Facilitating candidate gene discovery in an emerging model plant lineage.</title>
        <authorList>
            <person name="Arias T."/>
            <person name="Riano-Pachon D.M."/>
            <person name="Di Stilio V.S."/>
        </authorList>
    </citation>
    <scope>NUCLEOTIDE SEQUENCE [LARGE SCALE GENOMIC DNA]</scope>
    <source>
        <strain evidence="2">cv. WT478/WT964</strain>
        <tissue evidence="1">Leaves</tissue>
    </source>
</reference>
<proteinExistence type="predicted"/>
<organism evidence="1 2">
    <name type="scientific">Thalictrum thalictroides</name>
    <name type="common">Rue-anemone</name>
    <name type="synonym">Anemone thalictroides</name>
    <dbReference type="NCBI Taxonomy" id="46969"/>
    <lineage>
        <taxon>Eukaryota</taxon>
        <taxon>Viridiplantae</taxon>
        <taxon>Streptophyta</taxon>
        <taxon>Embryophyta</taxon>
        <taxon>Tracheophyta</taxon>
        <taxon>Spermatophyta</taxon>
        <taxon>Magnoliopsida</taxon>
        <taxon>Ranunculales</taxon>
        <taxon>Ranunculaceae</taxon>
        <taxon>Thalictroideae</taxon>
        <taxon>Thalictrum</taxon>
    </lineage>
</organism>
<sequence length="197" mass="20628">MAFACLVPLFPTPSALRAATRGVRAGVAYGGVTVRVERPHGEQALPHGVVVGEVQSLLGKQLLHVHWQLATEQGDLRFVARNQVRGGESVELGEEGGKVGGVPRKAFELPPTAGSKPVVGDPEVLSDKTDVLLESAASKESVVVGVLGSHPVEGWSDEVTGQPSALLGVRVHLGLQEPGERGLHDQTVQVLPIATVE</sequence>